<name>A0A1M6B1T7_9CLOT</name>
<reference evidence="2 3" key="1">
    <citation type="submission" date="2016-11" db="EMBL/GenBank/DDBJ databases">
        <authorList>
            <person name="Jaros S."/>
            <person name="Januszkiewicz K."/>
            <person name="Wedrychowicz H."/>
        </authorList>
    </citation>
    <scope>NUCLEOTIDE SEQUENCE [LARGE SCALE GENOMIC DNA]</scope>
    <source>
        <strain evidence="2 3">DSM 21758</strain>
    </source>
</reference>
<dbReference type="InterPro" id="IPR002826">
    <property type="entry name" value="MptE-like"/>
</dbReference>
<dbReference type="PANTHER" id="PTHR41786">
    <property type="entry name" value="MOTILITY ACCESSORY FACTOR MAF"/>
    <property type="match status" value="1"/>
</dbReference>
<sequence>MINGFSIEKTKSGYYTMLVNNRYIHSKYNPIKEAENFAKSINLNQKTKNLVIYGLGLGYHIEAIKRQVPSRVEIVVFEANNDVIEKCRIYNKDIFNYDNIKVIGYGYDFYDELDYYLNTVEDIIIHKPSLEFIKESNKKLYMLLSNYQISRESIKKSYDVLNDNYESNIKEAHTDIQSFFEMGRKDRPYLIVAGGPSLDLDLDLIKEFKHEFNILTVGTAFNTLMKNGIKPLGVVIIDGKEIVANQLKGNEESDIPLLFLSTASKVAVQNYKGPKYIFFNDFRENKINITTGKTVAVATMDIAIKCGAKELIMIGQDLAFLEGKSHISSFENIYGFKDNLVNEVKKYYVEGINGEKLETTKGYIFFKEQIETLIEKNKKIKFINCSKGAKIDGAIHCSLDEYLKGKI</sequence>
<protein>
    <submittedName>
        <fullName evidence="2">Uncharacterized conserved protein</fullName>
    </submittedName>
</protein>
<evidence type="ECO:0000313" key="3">
    <source>
        <dbReference type="Proteomes" id="UP000184310"/>
    </source>
</evidence>
<keyword evidence="3" id="KW-1185">Reference proteome</keyword>
<dbReference type="STRING" id="1121302.SAMN02745163_00229"/>
<evidence type="ECO:0000259" key="1">
    <source>
        <dbReference type="Pfam" id="PF01973"/>
    </source>
</evidence>
<accession>A0A1M6B1T7</accession>
<feature type="domain" description="6-hydroxymethylpterin diphosphokinase MptE-like" evidence="1">
    <location>
        <begin position="164"/>
        <end position="322"/>
    </location>
</feature>
<dbReference type="SUPFAM" id="SSF53335">
    <property type="entry name" value="S-adenosyl-L-methionine-dependent methyltransferases"/>
    <property type="match status" value="1"/>
</dbReference>
<organism evidence="2 3">
    <name type="scientific">Clostridium cavendishii DSM 21758</name>
    <dbReference type="NCBI Taxonomy" id="1121302"/>
    <lineage>
        <taxon>Bacteria</taxon>
        <taxon>Bacillati</taxon>
        <taxon>Bacillota</taxon>
        <taxon>Clostridia</taxon>
        <taxon>Eubacteriales</taxon>
        <taxon>Clostridiaceae</taxon>
        <taxon>Clostridium</taxon>
    </lineage>
</organism>
<dbReference type="Pfam" id="PF01973">
    <property type="entry name" value="MptE-like"/>
    <property type="match status" value="1"/>
</dbReference>
<proteinExistence type="predicted"/>
<dbReference type="OrthoDB" id="5291305at2"/>
<dbReference type="PANTHER" id="PTHR41786:SF1">
    <property type="entry name" value="6-HYDROXYMETHYLPTERIN DIPHOSPHOKINASE MPTE-LIKE DOMAIN-CONTAINING PROTEIN"/>
    <property type="match status" value="1"/>
</dbReference>
<dbReference type="InterPro" id="IPR029063">
    <property type="entry name" value="SAM-dependent_MTases_sf"/>
</dbReference>
<dbReference type="EMBL" id="FQZB01000003">
    <property type="protein sequence ID" value="SHI42453.1"/>
    <property type="molecule type" value="Genomic_DNA"/>
</dbReference>
<dbReference type="RefSeq" id="WP_072984433.1">
    <property type="nucleotide sequence ID" value="NZ_FQZB01000003.1"/>
</dbReference>
<gene>
    <name evidence="2" type="ORF">SAMN02745163_00229</name>
</gene>
<evidence type="ECO:0000313" key="2">
    <source>
        <dbReference type="EMBL" id="SHI42453.1"/>
    </source>
</evidence>
<dbReference type="Proteomes" id="UP000184310">
    <property type="component" value="Unassembled WGS sequence"/>
</dbReference>
<dbReference type="AlphaFoldDB" id="A0A1M6B1T7"/>